<name>A0A6G0YBI5_APHCR</name>
<evidence type="ECO:0000313" key="1">
    <source>
        <dbReference type="EMBL" id="KAF0752830.1"/>
    </source>
</evidence>
<evidence type="ECO:0000313" key="2">
    <source>
        <dbReference type="Proteomes" id="UP000478052"/>
    </source>
</evidence>
<dbReference type="EMBL" id="VUJU01004922">
    <property type="protein sequence ID" value="KAF0752830.1"/>
    <property type="molecule type" value="Genomic_DNA"/>
</dbReference>
<reference evidence="1 2" key="1">
    <citation type="submission" date="2019-08" db="EMBL/GenBank/DDBJ databases">
        <title>Whole genome of Aphis craccivora.</title>
        <authorList>
            <person name="Voronova N.V."/>
            <person name="Shulinski R.S."/>
            <person name="Bandarenka Y.V."/>
            <person name="Zhorov D.G."/>
            <person name="Warner D."/>
        </authorList>
    </citation>
    <scope>NUCLEOTIDE SEQUENCE [LARGE SCALE GENOMIC DNA]</scope>
    <source>
        <strain evidence="1">180601</strain>
        <tissue evidence="1">Whole Body</tissue>
    </source>
</reference>
<organism evidence="1 2">
    <name type="scientific">Aphis craccivora</name>
    <name type="common">Cowpea aphid</name>
    <dbReference type="NCBI Taxonomy" id="307492"/>
    <lineage>
        <taxon>Eukaryota</taxon>
        <taxon>Metazoa</taxon>
        <taxon>Ecdysozoa</taxon>
        <taxon>Arthropoda</taxon>
        <taxon>Hexapoda</taxon>
        <taxon>Insecta</taxon>
        <taxon>Pterygota</taxon>
        <taxon>Neoptera</taxon>
        <taxon>Paraneoptera</taxon>
        <taxon>Hemiptera</taxon>
        <taxon>Sternorrhyncha</taxon>
        <taxon>Aphidomorpha</taxon>
        <taxon>Aphidoidea</taxon>
        <taxon>Aphididae</taxon>
        <taxon>Aphidini</taxon>
        <taxon>Aphis</taxon>
        <taxon>Aphis</taxon>
    </lineage>
</organism>
<proteinExistence type="predicted"/>
<gene>
    <name evidence="1" type="ORF">FWK35_00013933</name>
</gene>
<sequence length="304" mass="36831">MKFEENITNKGSLKSKNPIDENLFKQSNSYFWYKYKQFTKVVGGYNLCEFFIEFISEYLSMWEQFVVFPRKTPFFLILMIITVAEGKIMMKTEDYNWVPLCRITYEKLCIKFSKNANLNTGEIFKYKQNNFMIFQLQNYLQIFAIFTYFEIKIENTFLINLIHKIVCISSSSYDDECFDFTMVCFFFFCVSMYSISRRNNASISNFGGGFRRKREYLWCIIKVKTFSNSFQKKSRKTKKKKRTEKREFLRKTSFRPNRFLFRLAFSLFPHKHNFLLLAFEVQILTKIRIIHKKICITYNIYKRT</sequence>
<accession>A0A6G0YBI5</accession>
<dbReference type="AlphaFoldDB" id="A0A6G0YBI5"/>
<comment type="caution">
    <text evidence="1">The sequence shown here is derived from an EMBL/GenBank/DDBJ whole genome shotgun (WGS) entry which is preliminary data.</text>
</comment>
<protein>
    <submittedName>
        <fullName evidence="1">Uncharacterized protein</fullName>
    </submittedName>
</protein>
<keyword evidence="2" id="KW-1185">Reference proteome</keyword>
<dbReference type="Proteomes" id="UP000478052">
    <property type="component" value="Unassembled WGS sequence"/>
</dbReference>